<dbReference type="FunFam" id="3.40.1050.10:FF:000003">
    <property type="entry name" value="Carbonic anhydrase"/>
    <property type="match status" value="1"/>
</dbReference>
<dbReference type="AlphaFoldDB" id="A0AAN7GTR8"/>
<dbReference type="PANTHER" id="PTHR11002">
    <property type="entry name" value="CARBONIC ANHYDRASE"/>
    <property type="match status" value="1"/>
</dbReference>
<evidence type="ECO:0000256" key="3">
    <source>
        <dbReference type="ARBA" id="ARBA00012925"/>
    </source>
</evidence>
<dbReference type="EC" id="4.2.1.1" evidence="3"/>
<evidence type="ECO:0000256" key="2">
    <source>
        <dbReference type="ARBA" id="ARBA00006217"/>
    </source>
</evidence>
<comment type="function">
    <text evidence="1">Reversible hydration of carbon dioxide.</text>
</comment>
<dbReference type="CDD" id="cd00884">
    <property type="entry name" value="beta_CA_cladeB"/>
    <property type="match status" value="1"/>
</dbReference>
<feature type="binding site" evidence="8">
    <location>
        <position position="202"/>
    </location>
    <ligand>
        <name>Zn(2+)</name>
        <dbReference type="ChEBI" id="CHEBI:29105"/>
    </ligand>
</feature>
<evidence type="ECO:0000256" key="9">
    <source>
        <dbReference type="SAM" id="SignalP"/>
    </source>
</evidence>
<evidence type="ECO:0000256" key="1">
    <source>
        <dbReference type="ARBA" id="ARBA00002904"/>
    </source>
</evidence>
<dbReference type="InterPro" id="IPR015892">
    <property type="entry name" value="Carbonic_anhydrase_CS"/>
</dbReference>
<keyword evidence="8" id="KW-0479">Metal-binding</keyword>
<evidence type="ECO:0000256" key="7">
    <source>
        <dbReference type="ARBA" id="ARBA00048348"/>
    </source>
</evidence>
<protein>
    <recommendedName>
        <fullName evidence="3">carbonic anhydrase</fullName>
        <ecNumber evidence="3">4.2.1.1</ecNumber>
    </recommendedName>
</protein>
<feature type="binding site" evidence="8">
    <location>
        <position position="261"/>
    </location>
    <ligand>
        <name>Zn(2+)</name>
        <dbReference type="ChEBI" id="CHEBI:29105"/>
    </ligand>
</feature>
<feature type="binding site" evidence="8">
    <location>
        <position position="264"/>
    </location>
    <ligand>
        <name>Zn(2+)</name>
        <dbReference type="ChEBI" id="CHEBI:29105"/>
    </ligand>
</feature>
<sequence length="380" mass="43658">MKTRSISDFANSIFLSVTWALIHFPFSFESNVVCKKRLRCHWGQNQIYYRPPQSSNGYYLVTYYRICTFKILYDYRTMQHSGLILRDKHAPFCVLYLANLMIMFEQWDTDTAVFCHNTFLPGICRINPSLGLKASAVEPPGLTRRITREKFKTASDKQDEKELFDELKNRFLSFKRNTYLENMEHYQDLAKSQSPKFMVIACADSRVCPSVILGFQPGEAFMIRNVANLVPPFEHGPSETNAALEFAVNTLQVENILVIGHSCCGGIQALMSMQDVSDDSSSFIKSWVRVGRNASISTKATASGLSFDQQCRHCEKESVIRSLSNLLTYPWIEERVMRETLSLHGGYYNFIDCTFEKWTVDYMARSIKGNAAIKNQSFWH</sequence>
<feature type="chain" id="PRO_5042952423" description="carbonic anhydrase" evidence="9">
    <location>
        <begin position="21"/>
        <end position="380"/>
    </location>
</feature>
<evidence type="ECO:0000256" key="6">
    <source>
        <dbReference type="ARBA" id="ARBA00023239"/>
    </source>
</evidence>
<evidence type="ECO:0000313" key="11">
    <source>
        <dbReference type="Proteomes" id="UP001345219"/>
    </source>
</evidence>
<dbReference type="InterPro" id="IPR036874">
    <property type="entry name" value="Carbonic_anhydrase_sf"/>
</dbReference>
<dbReference type="SUPFAM" id="SSF53056">
    <property type="entry name" value="beta-carbonic anhydrase, cab"/>
    <property type="match status" value="1"/>
</dbReference>
<organism evidence="10 11">
    <name type="scientific">Trapa incisa</name>
    <dbReference type="NCBI Taxonomy" id="236973"/>
    <lineage>
        <taxon>Eukaryota</taxon>
        <taxon>Viridiplantae</taxon>
        <taxon>Streptophyta</taxon>
        <taxon>Embryophyta</taxon>
        <taxon>Tracheophyta</taxon>
        <taxon>Spermatophyta</taxon>
        <taxon>Magnoliopsida</taxon>
        <taxon>eudicotyledons</taxon>
        <taxon>Gunneridae</taxon>
        <taxon>Pentapetalae</taxon>
        <taxon>rosids</taxon>
        <taxon>malvids</taxon>
        <taxon>Myrtales</taxon>
        <taxon>Lythraceae</taxon>
        <taxon>Trapa</taxon>
    </lineage>
</organism>
<feature type="binding site" evidence="8">
    <location>
        <position position="204"/>
    </location>
    <ligand>
        <name>Zn(2+)</name>
        <dbReference type="ChEBI" id="CHEBI:29105"/>
    </ligand>
</feature>
<comment type="cofactor">
    <cofactor evidence="8">
        <name>Zn(2+)</name>
        <dbReference type="ChEBI" id="CHEBI:29105"/>
    </cofactor>
    <text evidence="8">Binds 1 zinc ion per subunit.</text>
</comment>
<name>A0AAN7GTR8_9MYRT</name>
<keyword evidence="5 8" id="KW-0862">Zinc</keyword>
<dbReference type="GO" id="GO:0008270">
    <property type="term" value="F:zinc ion binding"/>
    <property type="evidence" value="ECO:0007669"/>
    <property type="project" value="InterPro"/>
</dbReference>
<dbReference type="PANTHER" id="PTHR11002:SF12">
    <property type="entry name" value="CARBONIC ANHYDRASE"/>
    <property type="match status" value="1"/>
</dbReference>
<dbReference type="GO" id="GO:0015976">
    <property type="term" value="P:carbon utilization"/>
    <property type="evidence" value="ECO:0007669"/>
    <property type="project" value="InterPro"/>
</dbReference>
<comment type="caution">
    <text evidence="10">The sequence shown here is derived from an EMBL/GenBank/DDBJ whole genome shotgun (WGS) entry which is preliminary data.</text>
</comment>
<evidence type="ECO:0000256" key="4">
    <source>
        <dbReference type="ARBA" id="ARBA00022799"/>
    </source>
</evidence>
<dbReference type="EMBL" id="JAXIOK010000018">
    <property type="protein sequence ID" value="KAK4750043.1"/>
    <property type="molecule type" value="Genomic_DNA"/>
</dbReference>
<dbReference type="InterPro" id="IPR045066">
    <property type="entry name" value="Beta_CA_cladeB"/>
</dbReference>
<comment type="catalytic activity">
    <reaction evidence="7">
        <text>hydrogencarbonate + H(+) = CO2 + H2O</text>
        <dbReference type="Rhea" id="RHEA:10748"/>
        <dbReference type="ChEBI" id="CHEBI:15377"/>
        <dbReference type="ChEBI" id="CHEBI:15378"/>
        <dbReference type="ChEBI" id="CHEBI:16526"/>
        <dbReference type="ChEBI" id="CHEBI:17544"/>
        <dbReference type="EC" id="4.2.1.1"/>
    </reaction>
</comment>
<keyword evidence="4" id="KW-0702">S-nitrosylation</keyword>
<keyword evidence="9" id="KW-0732">Signal</keyword>
<proteinExistence type="inferred from homology"/>
<dbReference type="SMART" id="SM00947">
    <property type="entry name" value="Pro_CA"/>
    <property type="match status" value="1"/>
</dbReference>
<evidence type="ECO:0000256" key="5">
    <source>
        <dbReference type="ARBA" id="ARBA00022833"/>
    </source>
</evidence>
<dbReference type="PROSITE" id="PS00704">
    <property type="entry name" value="PROK_CO2_ANHYDRASE_1"/>
    <property type="match status" value="1"/>
</dbReference>
<evidence type="ECO:0000313" key="10">
    <source>
        <dbReference type="EMBL" id="KAK4750043.1"/>
    </source>
</evidence>
<reference evidence="10 11" key="1">
    <citation type="journal article" date="2023" name="Hortic Res">
        <title>Pangenome of water caltrop reveals structural variations and asymmetric subgenome divergence after allopolyploidization.</title>
        <authorList>
            <person name="Zhang X."/>
            <person name="Chen Y."/>
            <person name="Wang L."/>
            <person name="Yuan Y."/>
            <person name="Fang M."/>
            <person name="Shi L."/>
            <person name="Lu R."/>
            <person name="Comes H.P."/>
            <person name="Ma Y."/>
            <person name="Chen Y."/>
            <person name="Huang G."/>
            <person name="Zhou Y."/>
            <person name="Zheng Z."/>
            <person name="Qiu Y."/>
        </authorList>
    </citation>
    <scope>NUCLEOTIDE SEQUENCE [LARGE SCALE GENOMIC DNA]</scope>
    <source>
        <tissue evidence="10">Roots</tissue>
    </source>
</reference>
<gene>
    <name evidence="10" type="ORF">SAY87_027492</name>
</gene>
<comment type="similarity">
    <text evidence="2">Belongs to the beta-class carbonic anhydrase family.</text>
</comment>
<dbReference type="Pfam" id="PF00484">
    <property type="entry name" value="Pro_CA"/>
    <property type="match status" value="1"/>
</dbReference>
<dbReference type="InterPro" id="IPR001765">
    <property type="entry name" value="Carbonic_anhydrase"/>
</dbReference>
<feature type="signal peptide" evidence="9">
    <location>
        <begin position="1"/>
        <end position="20"/>
    </location>
</feature>
<dbReference type="Gene3D" id="3.40.1050.10">
    <property type="entry name" value="Carbonic anhydrase"/>
    <property type="match status" value="1"/>
</dbReference>
<dbReference type="PROSITE" id="PS00705">
    <property type="entry name" value="PROK_CO2_ANHYDRASE_2"/>
    <property type="match status" value="1"/>
</dbReference>
<accession>A0AAN7GTR8</accession>
<keyword evidence="11" id="KW-1185">Reference proteome</keyword>
<evidence type="ECO:0000256" key="8">
    <source>
        <dbReference type="PIRSR" id="PIRSR601765-1"/>
    </source>
</evidence>
<dbReference type="Proteomes" id="UP001345219">
    <property type="component" value="Chromosome 21"/>
</dbReference>
<dbReference type="GO" id="GO:0004089">
    <property type="term" value="F:carbonate dehydratase activity"/>
    <property type="evidence" value="ECO:0007669"/>
    <property type="project" value="UniProtKB-EC"/>
</dbReference>
<keyword evidence="6" id="KW-0456">Lyase</keyword>